<dbReference type="EMBL" id="FNGI01000003">
    <property type="protein sequence ID" value="SDL36292.1"/>
    <property type="molecule type" value="Genomic_DNA"/>
</dbReference>
<comment type="similarity">
    <text evidence="1">Belongs to the DprA/Smf family.</text>
</comment>
<evidence type="ECO:0000259" key="3">
    <source>
        <dbReference type="Pfam" id="PF17782"/>
    </source>
</evidence>
<dbReference type="RefSeq" id="WP_175488756.1">
    <property type="nucleotide sequence ID" value="NZ_FNGI01000003.1"/>
</dbReference>
<dbReference type="STRING" id="119000.SAMN05661010_01443"/>
<dbReference type="Gene3D" id="1.10.10.10">
    <property type="entry name" value="Winged helix-like DNA-binding domain superfamily/Winged helix DNA-binding domain"/>
    <property type="match status" value="1"/>
</dbReference>
<protein>
    <submittedName>
        <fullName evidence="4">DNA processing protein</fullName>
    </submittedName>
</protein>
<gene>
    <name evidence="4" type="ORF">SAMN05661010_01443</name>
</gene>
<dbReference type="Gene3D" id="3.40.50.450">
    <property type="match status" value="1"/>
</dbReference>
<reference evidence="4 5" key="1">
    <citation type="submission" date="2016-10" db="EMBL/GenBank/DDBJ databases">
        <authorList>
            <person name="de Groot N.N."/>
        </authorList>
    </citation>
    <scope>NUCLEOTIDE SEQUENCE [LARGE SCALE GENOMIC DNA]</scope>
    <source>
        <strain evidence="4 5">DSM 14789</strain>
    </source>
</reference>
<dbReference type="NCBIfam" id="TIGR00732">
    <property type="entry name" value="dprA"/>
    <property type="match status" value="1"/>
</dbReference>
<feature type="domain" description="DprA winged helix" evidence="3">
    <location>
        <begin position="298"/>
        <end position="354"/>
    </location>
</feature>
<dbReference type="GO" id="GO:0009294">
    <property type="term" value="P:DNA-mediated transformation"/>
    <property type="evidence" value="ECO:0007669"/>
    <property type="project" value="InterPro"/>
</dbReference>
<dbReference type="SUPFAM" id="SSF102405">
    <property type="entry name" value="MCP/YpsA-like"/>
    <property type="match status" value="1"/>
</dbReference>
<name>A0A1G9JG72_9GAMM</name>
<dbReference type="InterPro" id="IPR003488">
    <property type="entry name" value="DprA"/>
</dbReference>
<dbReference type="InterPro" id="IPR057666">
    <property type="entry name" value="DrpA_SLOG"/>
</dbReference>
<evidence type="ECO:0000256" key="1">
    <source>
        <dbReference type="ARBA" id="ARBA00006525"/>
    </source>
</evidence>
<evidence type="ECO:0000313" key="4">
    <source>
        <dbReference type="EMBL" id="SDL36292.1"/>
    </source>
</evidence>
<evidence type="ECO:0000259" key="2">
    <source>
        <dbReference type="Pfam" id="PF02481"/>
    </source>
</evidence>
<dbReference type="Pfam" id="PF02481">
    <property type="entry name" value="DNA_processg_A"/>
    <property type="match status" value="1"/>
</dbReference>
<proteinExistence type="inferred from homology"/>
<dbReference type="Proteomes" id="UP000198654">
    <property type="component" value="Unassembled WGS sequence"/>
</dbReference>
<dbReference type="AlphaFoldDB" id="A0A1G9JG72"/>
<evidence type="ECO:0000313" key="5">
    <source>
        <dbReference type="Proteomes" id="UP000198654"/>
    </source>
</evidence>
<sequence length="360" mass="38613">MTAREWLLLSYLPGLGPRRLMTLRERRADWPHGWLALLPAAARDALRLWLEYPSRSPLQAKIERALAWEAASPAHHLLFPGHAAWSALLDELPDPPALLWAHGELNALAVPGVAMVGSRRPTREGLGNAARFAADLAGAGLCVISGMALGIDGRAHHAALQAAGPSIGVLGCGIDVIYPSSHHDLYRRMLDQGGLLLSEHAPGTRANPAFFPRRNRIITGLALGVLVVEAAEKSGSLISARLAMEQNREVFTLPGSINNPQARGCLALLRQGATLVTCLDDMLAELGHWALAPAITRTAIETPAAPQDSLLDLLSDAPTPLDLLIELSGQGFAHCQQRLLELELDGWAAQAPGGWVRQPR</sequence>
<keyword evidence="5" id="KW-1185">Reference proteome</keyword>
<organism evidence="4 5">
    <name type="scientific">Modicisalibacter muralis</name>
    <dbReference type="NCBI Taxonomy" id="119000"/>
    <lineage>
        <taxon>Bacteria</taxon>
        <taxon>Pseudomonadati</taxon>
        <taxon>Pseudomonadota</taxon>
        <taxon>Gammaproteobacteria</taxon>
        <taxon>Oceanospirillales</taxon>
        <taxon>Halomonadaceae</taxon>
        <taxon>Modicisalibacter</taxon>
    </lineage>
</organism>
<feature type="domain" description="Smf/DprA SLOG" evidence="2">
    <location>
        <begin position="77"/>
        <end position="286"/>
    </location>
</feature>
<dbReference type="Pfam" id="PF17782">
    <property type="entry name" value="WHD_DprA"/>
    <property type="match status" value="1"/>
</dbReference>
<accession>A0A1G9JG72</accession>
<dbReference type="InterPro" id="IPR041614">
    <property type="entry name" value="DprA_WH"/>
</dbReference>
<dbReference type="PANTHER" id="PTHR43022">
    <property type="entry name" value="PROTEIN SMF"/>
    <property type="match status" value="1"/>
</dbReference>
<dbReference type="InterPro" id="IPR036388">
    <property type="entry name" value="WH-like_DNA-bd_sf"/>
</dbReference>
<dbReference type="PANTHER" id="PTHR43022:SF1">
    <property type="entry name" value="PROTEIN SMF"/>
    <property type="match status" value="1"/>
</dbReference>